<name>X1CQH0_9ZZZZ</name>
<proteinExistence type="predicted"/>
<accession>X1CQH0</accession>
<evidence type="ECO:0000313" key="1">
    <source>
        <dbReference type="EMBL" id="GAG95207.1"/>
    </source>
</evidence>
<reference evidence="1" key="1">
    <citation type="journal article" date="2014" name="Front. Microbiol.">
        <title>High frequency of phylogenetically diverse reductive dehalogenase-homologous genes in deep subseafloor sedimentary metagenomes.</title>
        <authorList>
            <person name="Kawai M."/>
            <person name="Futagami T."/>
            <person name="Toyoda A."/>
            <person name="Takaki Y."/>
            <person name="Nishi S."/>
            <person name="Hori S."/>
            <person name="Arai W."/>
            <person name="Tsubouchi T."/>
            <person name="Morono Y."/>
            <person name="Uchiyama I."/>
            <person name="Ito T."/>
            <person name="Fujiyama A."/>
            <person name="Inagaki F."/>
            <person name="Takami H."/>
        </authorList>
    </citation>
    <scope>NUCLEOTIDE SEQUENCE</scope>
    <source>
        <strain evidence="1">Expedition CK06-06</strain>
    </source>
</reference>
<comment type="caution">
    <text evidence="1">The sequence shown here is derived from an EMBL/GenBank/DDBJ whole genome shotgun (WGS) entry which is preliminary data.</text>
</comment>
<dbReference type="EMBL" id="BART01028943">
    <property type="protein sequence ID" value="GAG95207.1"/>
    <property type="molecule type" value="Genomic_DNA"/>
</dbReference>
<organism evidence="1">
    <name type="scientific">marine sediment metagenome</name>
    <dbReference type="NCBI Taxonomy" id="412755"/>
    <lineage>
        <taxon>unclassified sequences</taxon>
        <taxon>metagenomes</taxon>
        <taxon>ecological metagenomes</taxon>
    </lineage>
</organism>
<gene>
    <name evidence="1" type="ORF">S01H4_50911</name>
</gene>
<protein>
    <submittedName>
        <fullName evidence="1">Uncharacterized protein</fullName>
    </submittedName>
</protein>
<sequence length="41" mass="5056">MERMRFINNKAKIFNALDEKDIKVKVINIIYDYLFEDFLFP</sequence>
<dbReference type="AlphaFoldDB" id="X1CQH0"/>